<dbReference type="Pfam" id="PF25614">
    <property type="entry name" value="PhiKZ_VTX"/>
    <property type="match status" value="1"/>
</dbReference>
<organism evidence="1 2">
    <name type="scientific">Enterobacteria phage SEGD1</name>
    <dbReference type="NCBI Taxonomy" id="1805456"/>
    <lineage>
        <taxon>Viruses</taxon>
        <taxon>Duplodnaviria</taxon>
        <taxon>Heunggongvirae</taxon>
        <taxon>Uroviricota</taxon>
        <taxon>Caudoviricetes</taxon>
        <taxon>Chimalliviridae</taxon>
        <taxon>Seoulvirus</taxon>
        <taxon>Seoulvirus SPN3US</taxon>
    </lineage>
</organism>
<reference evidence="1 2" key="1">
    <citation type="submission" date="2016-02" db="EMBL/GenBank/DDBJ databases">
        <title>Complete genome sequence of a polyvalent bacteriophage, SEGD1, simultaneously inhibiting both Salmonella enterica and Escherichia coli O157:H7.</title>
        <authorList>
            <person name="Fan J."/>
            <person name="Ma J."/>
        </authorList>
    </citation>
    <scope>NUCLEOTIDE SEQUENCE [LARGE SCALE GENOMIC DNA]</scope>
</reference>
<dbReference type="Proteomes" id="UP000223976">
    <property type="component" value="Segment"/>
</dbReference>
<gene>
    <name evidence="1" type="ORF">SEGD1_262</name>
</gene>
<evidence type="ECO:0000313" key="1">
    <source>
        <dbReference type="EMBL" id="AMR59909.1"/>
    </source>
</evidence>
<evidence type="ECO:0008006" key="3">
    <source>
        <dbReference type="Google" id="ProtNLM"/>
    </source>
</evidence>
<dbReference type="InterPro" id="IPR057921">
    <property type="entry name" value="PhiKZ_VTX"/>
</dbReference>
<sequence>MALENAYSGNPFNALDLTRTKADLELARKLNQTVSQSDEVHYVVETADVKPFPLPIVIGDDVYVYAATFTTLDKTNELKIRNPVEHALRLDQARWELVWKRSNGKLAALMAQMPYHHEIFSKWVSDAITHTFALAPYQSGQIKALAALFSVGQFYNHVEDDVKALRLQQMLEQQLGLPAELFESVTGHTEYLFPRNIAEFVEMVQAADITPRVRDLSILSLQQMLNTSFFGVSYEKQLATSAIEYPPSLFVMIKACLDNNMFNRSRLGGIVKKSDTAKKRDKFEFTYNLLLNQNTKPLNIK</sequence>
<protein>
    <recommendedName>
        <fullName evidence="3">Virion structural protein</fullName>
    </recommendedName>
</protein>
<accession>A0A142IIX1</accession>
<dbReference type="EMBL" id="KU726251">
    <property type="protein sequence ID" value="AMR59909.1"/>
    <property type="molecule type" value="Genomic_DNA"/>
</dbReference>
<name>A0A142IIX1_9CAUD</name>
<proteinExistence type="predicted"/>
<evidence type="ECO:0000313" key="2">
    <source>
        <dbReference type="Proteomes" id="UP000223976"/>
    </source>
</evidence>